<keyword evidence="2" id="KW-1003">Cell membrane</keyword>
<keyword evidence="5 6" id="KW-0472">Membrane</keyword>
<evidence type="ECO:0000256" key="4">
    <source>
        <dbReference type="ARBA" id="ARBA00022989"/>
    </source>
</evidence>
<proteinExistence type="predicted"/>
<dbReference type="Gene3D" id="1.20.1250.20">
    <property type="entry name" value="MFS general substrate transporter like domains"/>
    <property type="match status" value="1"/>
</dbReference>
<dbReference type="STRING" id="272621.LBA0508"/>
<dbReference type="Proteomes" id="UP000006381">
    <property type="component" value="Chromosome"/>
</dbReference>
<dbReference type="HOGENOM" id="CLU_1852598_0_0_9"/>
<feature type="transmembrane region" description="Helical" evidence="6">
    <location>
        <begin position="109"/>
        <end position="129"/>
    </location>
</feature>
<accession>Q5FLN3</accession>
<evidence type="ECO:0000313" key="8">
    <source>
        <dbReference type="Proteomes" id="UP000006381"/>
    </source>
</evidence>
<dbReference type="GO" id="GO:0005886">
    <property type="term" value="C:plasma membrane"/>
    <property type="evidence" value="ECO:0007669"/>
    <property type="project" value="UniProtKB-SubCell"/>
</dbReference>
<dbReference type="eggNOG" id="COG2814">
    <property type="taxonomic scope" value="Bacteria"/>
</dbReference>
<dbReference type="InterPro" id="IPR011701">
    <property type="entry name" value="MFS"/>
</dbReference>
<dbReference type="PANTHER" id="PTHR43124:SF3">
    <property type="entry name" value="CHLORAMPHENICOL EFFLUX PUMP RV0191"/>
    <property type="match status" value="1"/>
</dbReference>
<organism evidence="8">
    <name type="scientific">Lactobacillus acidophilus (strain ATCC 700396 / NCK56 / N2 / NCFM)</name>
    <dbReference type="NCBI Taxonomy" id="272621"/>
    <lineage>
        <taxon>Bacteria</taxon>
        <taxon>Bacillati</taxon>
        <taxon>Bacillota</taxon>
        <taxon>Bacilli</taxon>
        <taxon>Lactobacillales</taxon>
        <taxon>Lactobacillaceae</taxon>
        <taxon>Lactobacillus</taxon>
    </lineage>
</organism>
<dbReference type="OrthoDB" id="9788453at2"/>
<feature type="transmembrane region" description="Helical" evidence="6">
    <location>
        <begin position="136"/>
        <end position="156"/>
    </location>
</feature>
<dbReference type="SUPFAM" id="SSF103473">
    <property type="entry name" value="MFS general substrate transporter"/>
    <property type="match status" value="1"/>
</dbReference>
<reference evidence="7 8" key="1">
    <citation type="journal article" date="2005" name="Proc. Natl. Acad. Sci. U.S.A.">
        <title>Complete genome sequence of the probiotic lactic acid bacterium Lactobacillus acidophilus NCFM.</title>
        <authorList>
            <person name="Altermann E."/>
            <person name="Russell W.M."/>
            <person name="Azcarate-Peril M.A."/>
            <person name="Barrangou R."/>
            <person name="Buck B.L."/>
            <person name="McAuliffe O."/>
            <person name="Souther N."/>
            <person name="Dobson A."/>
            <person name="Duong T."/>
            <person name="Callanan M."/>
            <person name="Lick S."/>
            <person name="Hamrick A."/>
            <person name="Cano R."/>
            <person name="Klaenhammer T.R."/>
        </authorList>
    </citation>
    <scope>NUCLEOTIDE SEQUENCE [LARGE SCALE GENOMIC DNA]</scope>
    <source>
        <strain evidence="8">ATCC 700396 / NCK56 / N2 / NCFM</strain>
    </source>
</reference>
<evidence type="ECO:0000256" key="5">
    <source>
        <dbReference type="ARBA" id="ARBA00023136"/>
    </source>
</evidence>
<comment type="subcellular location">
    <subcellularLocation>
        <location evidence="1">Cell membrane</location>
        <topology evidence="1">Multi-pass membrane protein</topology>
    </subcellularLocation>
</comment>
<keyword evidence="8" id="KW-1185">Reference proteome</keyword>
<keyword evidence="4 6" id="KW-1133">Transmembrane helix</keyword>
<evidence type="ECO:0000256" key="3">
    <source>
        <dbReference type="ARBA" id="ARBA00022692"/>
    </source>
</evidence>
<evidence type="ECO:0000256" key="2">
    <source>
        <dbReference type="ARBA" id="ARBA00022475"/>
    </source>
</evidence>
<evidence type="ECO:0000256" key="1">
    <source>
        <dbReference type="ARBA" id="ARBA00004651"/>
    </source>
</evidence>
<feature type="transmembrane region" description="Helical" evidence="6">
    <location>
        <begin position="70"/>
        <end position="89"/>
    </location>
</feature>
<dbReference type="KEGG" id="lac:LBA0508"/>
<dbReference type="Pfam" id="PF07690">
    <property type="entry name" value="MFS_1"/>
    <property type="match status" value="1"/>
</dbReference>
<dbReference type="EMBL" id="CP000033">
    <property type="protein sequence ID" value="AAV42391.1"/>
    <property type="molecule type" value="Genomic_DNA"/>
</dbReference>
<sequence>MSGFIQALASVVGVPLGTVIADHWRWQDAFTMCVVITAVATIIALLVLPKNLNAGEGNYSDRIQIFKDKTIWYGIGFVICAAATLYGYYTYIRPLVHVQLKFDLNALSLIWLLLGVVAIFGSTTQVLFLNEASKKYPAAISLASTLSAIFYNVGIFNDSRTSFEIRWFN</sequence>
<protein>
    <submittedName>
        <fullName evidence="7">Uncharacterized protein</fullName>
    </submittedName>
</protein>
<dbReference type="BioCyc" id="LACI272621:G1G49-531-MONOMER"/>
<feature type="transmembrane region" description="Helical" evidence="6">
    <location>
        <begin position="29"/>
        <end position="49"/>
    </location>
</feature>
<name>Q5FLN3_LACAC</name>
<evidence type="ECO:0000256" key="6">
    <source>
        <dbReference type="SAM" id="Phobius"/>
    </source>
</evidence>
<dbReference type="PANTHER" id="PTHR43124">
    <property type="entry name" value="PURINE EFFLUX PUMP PBUE"/>
    <property type="match status" value="1"/>
</dbReference>
<dbReference type="AlphaFoldDB" id="Q5FLN3"/>
<dbReference type="PATRIC" id="fig|272621.13.peg.486"/>
<dbReference type="InterPro" id="IPR036259">
    <property type="entry name" value="MFS_trans_sf"/>
</dbReference>
<evidence type="ECO:0000313" key="7">
    <source>
        <dbReference type="EMBL" id="AAV42391.1"/>
    </source>
</evidence>
<dbReference type="GO" id="GO:0022857">
    <property type="term" value="F:transmembrane transporter activity"/>
    <property type="evidence" value="ECO:0007669"/>
    <property type="project" value="InterPro"/>
</dbReference>
<keyword evidence="3 6" id="KW-0812">Transmembrane</keyword>
<gene>
    <name evidence="7" type="ordered locus">LBA0508</name>
</gene>
<dbReference type="InterPro" id="IPR050189">
    <property type="entry name" value="MFS_Efflux_Transporters"/>
</dbReference>